<keyword evidence="1" id="KW-0906">Nuclear pore complex</keyword>
<feature type="domain" description="RRM Nup35-type" evidence="3">
    <location>
        <begin position="180"/>
        <end position="262"/>
    </location>
</feature>
<keyword evidence="1" id="KW-0653">Protein transport</keyword>
<feature type="region of interest" description="Disordered" evidence="2">
    <location>
        <begin position="143"/>
        <end position="168"/>
    </location>
</feature>
<evidence type="ECO:0000313" key="5">
    <source>
        <dbReference type="EMBL" id="KAG7358304.1"/>
    </source>
</evidence>
<keyword evidence="1" id="KW-0811">Translocation</keyword>
<dbReference type="Proteomes" id="UP000693970">
    <property type="component" value="Unassembled WGS sequence"/>
</dbReference>
<gene>
    <name evidence="5" type="ORF">IV203_014892</name>
    <name evidence="4" type="ORF">IV203_020422</name>
</gene>
<evidence type="ECO:0000313" key="6">
    <source>
        <dbReference type="Proteomes" id="UP000693970"/>
    </source>
</evidence>
<protein>
    <recommendedName>
        <fullName evidence="3">RRM Nup35-type domain-containing protein</fullName>
    </recommendedName>
</protein>
<keyword evidence="1" id="KW-0509">mRNA transport</keyword>
<feature type="compositionally biased region" description="Polar residues" evidence="2">
    <location>
        <begin position="29"/>
        <end position="43"/>
    </location>
</feature>
<feature type="compositionally biased region" description="Polar residues" evidence="2">
    <location>
        <begin position="146"/>
        <end position="155"/>
    </location>
</feature>
<name>A0A9K3K487_9STRA</name>
<evidence type="ECO:0000259" key="3">
    <source>
        <dbReference type="PROSITE" id="PS51472"/>
    </source>
</evidence>
<feature type="region of interest" description="Disordered" evidence="2">
    <location>
        <begin position="1"/>
        <end position="115"/>
    </location>
</feature>
<keyword evidence="1" id="KW-0539">Nucleus</keyword>
<proteinExistence type="predicted"/>
<accession>A0A9K3K487</accession>
<evidence type="ECO:0000313" key="4">
    <source>
        <dbReference type="EMBL" id="KAG7336590.1"/>
    </source>
</evidence>
<evidence type="ECO:0000256" key="2">
    <source>
        <dbReference type="SAM" id="MobiDB-lite"/>
    </source>
</evidence>
<reference evidence="4" key="1">
    <citation type="journal article" date="2021" name="Sci. Rep.">
        <title>Diploid genomic architecture of Nitzschia inconspicua, an elite biomass production diatom.</title>
        <authorList>
            <person name="Oliver A."/>
            <person name="Podell S."/>
            <person name="Pinowska A."/>
            <person name="Traller J.C."/>
            <person name="Smith S.R."/>
            <person name="McClure R."/>
            <person name="Beliaev A."/>
            <person name="Bohutskyi P."/>
            <person name="Hill E.A."/>
            <person name="Rabines A."/>
            <person name="Zheng H."/>
            <person name="Allen L.Z."/>
            <person name="Kuo A."/>
            <person name="Grigoriev I.V."/>
            <person name="Allen A.E."/>
            <person name="Hazlebeck D."/>
            <person name="Allen E.E."/>
        </authorList>
    </citation>
    <scope>NUCLEOTIDE SEQUENCE</scope>
    <source>
        <strain evidence="4">Hildebrandi</strain>
    </source>
</reference>
<dbReference type="InterPro" id="IPR007846">
    <property type="entry name" value="RRM_NUP35_dom"/>
</dbReference>
<keyword evidence="6" id="KW-1185">Reference proteome</keyword>
<dbReference type="EMBL" id="JAGRRH010000116">
    <property type="protein sequence ID" value="KAG7336590.1"/>
    <property type="molecule type" value="Genomic_DNA"/>
</dbReference>
<organism evidence="4 6">
    <name type="scientific">Nitzschia inconspicua</name>
    <dbReference type="NCBI Taxonomy" id="303405"/>
    <lineage>
        <taxon>Eukaryota</taxon>
        <taxon>Sar</taxon>
        <taxon>Stramenopiles</taxon>
        <taxon>Ochrophyta</taxon>
        <taxon>Bacillariophyta</taxon>
        <taxon>Bacillariophyceae</taxon>
        <taxon>Bacillariophycidae</taxon>
        <taxon>Bacillariales</taxon>
        <taxon>Bacillariaceae</taxon>
        <taxon>Nitzschia</taxon>
    </lineage>
</organism>
<feature type="compositionally biased region" description="Gly residues" evidence="2">
    <location>
        <begin position="54"/>
        <end position="67"/>
    </location>
</feature>
<reference evidence="4" key="2">
    <citation type="submission" date="2021-04" db="EMBL/GenBank/DDBJ databases">
        <authorList>
            <person name="Podell S."/>
        </authorList>
    </citation>
    <scope>NUCLEOTIDE SEQUENCE</scope>
    <source>
        <strain evidence="4">Hildebrandi</strain>
    </source>
</reference>
<dbReference type="Pfam" id="PF05172">
    <property type="entry name" value="RRM_Nup35"/>
    <property type="match status" value="1"/>
</dbReference>
<dbReference type="AlphaFoldDB" id="A0A9K3K487"/>
<dbReference type="GO" id="GO:0051028">
    <property type="term" value="P:mRNA transport"/>
    <property type="evidence" value="ECO:0007669"/>
    <property type="project" value="UniProtKB-UniRule"/>
</dbReference>
<sequence length="350" mass="37467">MAFSPAPNNAATKPATSPFNFSKGPVFGDSTSRPKSPKNTSIENPYLKNPTLGGSIGGGGGGFGNGHSGSVNNRFNSMTTTAFQTPQSQNPSSSRDPLAPIGGANFPPSFQQSTLQKKPTLAPLPPPNMSLSLMEGVLPIHPETPKPTTNTPFKLSSTATSPAPVPSPPLAITATPIPSSADDHWVVGFGFESTSTAQFQELIDILKSCGMVDQQISGGNWVAVHFLSRYAAEKAVSSQPIYSTSSNMYYGISRVTPERLRILQQHTSKLAVSNGSYDIQQQLPLLAIAEGTPKQLEERDVLMRDVDAIAKTKRPTKPENVCEQFMAWWFGWNYDTGATTASTVEHPKSD</sequence>
<keyword evidence="1" id="KW-0813">Transport</keyword>
<dbReference type="PROSITE" id="PS51472">
    <property type="entry name" value="RRM_NUP35"/>
    <property type="match status" value="1"/>
</dbReference>
<dbReference type="EMBL" id="JAGRRH010000014">
    <property type="protein sequence ID" value="KAG7358304.1"/>
    <property type="molecule type" value="Genomic_DNA"/>
</dbReference>
<comment type="caution">
    <text evidence="4">The sequence shown here is derived from an EMBL/GenBank/DDBJ whole genome shotgun (WGS) entry which is preliminary data.</text>
</comment>
<evidence type="ECO:0000256" key="1">
    <source>
        <dbReference type="PROSITE-ProRule" id="PRU00804"/>
    </source>
</evidence>
<feature type="compositionally biased region" description="Polar residues" evidence="2">
    <location>
        <begin position="71"/>
        <end position="95"/>
    </location>
</feature>
<dbReference type="GO" id="GO:0005643">
    <property type="term" value="C:nuclear pore"/>
    <property type="evidence" value="ECO:0007669"/>
    <property type="project" value="UniProtKB-UniRule"/>
</dbReference>
<feature type="compositionally biased region" description="Low complexity" evidence="2">
    <location>
        <begin position="1"/>
        <end position="18"/>
    </location>
</feature>